<feature type="domain" description="CSN8/PSMD8/EIF3K" evidence="2">
    <location>
        <begin position="176"/>
        <end position="237"/>
    </location>
</feature>
<dbReference type="STRING" id="135208.A0A4Y9ZWX6"/>
<gene>
    <name evidence="3" type="ORF">EWM64_g5343</name>
</gene>
<proteinExistence type="predicted"/>
<evidence type="ECO:0000313" key="3">
    <source>
        <dbReference type="EMBL" id="TFY78670.1"/>
    </source>
</evidence>
<evidence type="ECO:0000259" key="2">
    <source>
        <dbReference type="Pfam" id="PF10075"/>
    </source>
</evidence>
<reference evidence="3 4" key="1">
    <citation type="submission" date="2019-02" db="EMBL/GenBank/DDBJ databases">
        <title>Genome sequencing of the rare red list fungi Hericium alpestre (H. flagellum).</title>
        <authorList>
            <person name="Buettner E."/>
            <person name="Kellner H."/>
        </authorList>
    </citation>
    <scope>NUCLEOTIDE SEQUENCE [LARGE SCALE GENOMIC DNA]</scope>
    <source>
        <strain evidence="3 4">DSM 108284</strain>
    </source>
</reference>
<sequence>MPNQQLPSSPPNKPRSPPQLLIPEGQEQAPPMINAPEGDGGVGPRLHIVPATPVGGSDPNQGHSNPFGQGSRQSASTAWQHDPSTSNAAQSSSYQPSFTFPAERPLINTGGNGGLPSSADDFLLPPSPSRIRSKSDTSARPPQWLGSSGMSLLSQNTFDDRTHTINLGDADFASVLAGLTTAFVDAFRRRTLALVSRAYTSIPLELAQAYLGLPKDQLLSAAEANKWTYDASTHILTPVLSAQPVSTSFAISAPSSLHTLDLVTDSVAQLET</sequence>
<feature type="compositionally biased region" description="Pro residues" evidence="1">
    <location>
        <begin position="8"/>
        <end position="17"/>
    </location>
</feature>
<protein>
    <recommendedName>
        <fullName evidence="2">CSN8/PSMD8/EIF3K domain-containing protein</fullName>
    </recommendedName>
</protein>
<accession>A0A4Y9ZWX6</accession>
<dbReference type="EMBL" id="SFCI01000636">
    <property type="protein sequence ID" value="TFY78670.1"/>
    <property type="molecule type" value="Genomic_DNA"/>
</dbReference>
<feature type="compositionally biased region" description="Polar residues" evidence="1">
    <location>
        <begin position="136"/>
        <end position="147"/>
    </location>
</feature>
<dbReference type="Pfam" id="PF10075">
    <property type="entry name" value="CSN8_PSD8_EIF3K"/>
    <property type="match status" value="1"/>
</dbReference>
<dbReference type="InterPro" id="IPR033464">
    <property type="entry name" value="CSN8_PSD8_EIF3K"/>
</dbReference>
<comment type="caution">
    <text evidence="3">The sequence shown here is derived from an EMBL/GenBank/DDBJ whole genome shotgun (WGS) entry which is preliminary data.</text>
</comment>
<dbReference type="OrthoDB" id="5351233at2759"/>
<evidence type="ECO:0000256" key="1">
    <source>
        <dbReference type="SAM" id="MobiDB-lite"/>
    </source>
</evidence>
<organism evidence="3 4">
    <name type="scientific">Hericium alpestre</name>
    <dbReference type="NCBI Taxonomy" id="135208"/>
    <lineage>
        <taxon>Eukaryota</taxon>
        <taxon>Fungi</taxon>
        <taxon>Dikarya</taxon>
        <taxon>Basidiomycota</taxon>
        <taxon>Agaricomycotina</taxon>
        <taxon>Agaricomycetes</taxon>
        <taxon>Russulales</taxon>
        <taxon>Hericiaceae</taxon>
        <taxon>Hericium</taxon>
    </lineage>
</organism>
<evidence type="ECO:0000313" key="4">
    <source>
        <dbReference type="Proteomes" id="UP000298061"/>
    </source>
</evidence>
<dbReference type="AlphaFoldDB" id="A0A4Y9ZWX6"/>
<feature type="compositionally biased region" description="Polar residues" evidence="1">
    <location>
        <begin position="58"/>
        <end position="98"/>
    </location>
</feature>
<name>A0A4Y9ZWX6_9AGAM</name>
<keyword evidence="4" id="KW-1185">Reference proteome</keyword>
<feature type="region of interest" description="Disordered" evidence="1">
    <location>
        <begin position="1"/>
        <end position="147"/>
    </location>
</feature>
<dbReference type="Proteomes" id="UP000298061">
    <property type="component" value="Unassembled WGS sequence"/>
</dbReference>